<dbReference type="PANTHER" id="PTHR43004">
    <property type="entry name" value="TRK SYSTEM POTASSIUM UPTAKE PROTEIN"/>
    <property type="match status" value="1"/>
</dbReference>
<sequence>MSGMRTDTDVLIAGAGPTGLMLACELRLAGVDVLVVDRLAGRTGESRAGGMHARTMEVLDQRGVLDRFLAAGEPRPIGHFSGLWLDFEQFETRHTRSLMLLQSRIERLLEEWAEELGVRVRRSSEVTGIRQDDTGVEAELGAAGATLRARYLVGCDGGRSAVRKLAGIGFPGTAATVTALLGDVELAEPPAEPLFMQRRPAGDFSVIAFEPGWYRVITTEHGRVAGAGEQVTFDELRASLLRIAGTDFGMRSPRWISRFGDAARQAERYREGRVLLAGDAAHIHFPAGGQGLNLGVQDAVNLGWKLASVVHGHAPDTLLDSYHAERHPVAERVLHNTRAQSALSRPGPQTDALRDVLRSLIRYDDVNRHLGGMITALDIRYDMGDGHPLTGRRVPDADLETADGRTRVHALLHAARPVLLDLGGGGEPGAVAEGWTDRVDVVRARPVTDHWPVWPDDEVPAPAALLVRPDGHVAWAASTGTAPDPAALRTALTTWFGPAAVKA</sequence>
<evidence type="ECO:0000256" key="2">
    <source>
        <dbReference type="ARBA" id="ARBA00022630"/>
    </source>
</evidence>
<proteinExistence type="predicted"/>
<dbReference type="EMBL" id="JACJIE010000018">
    <property type="protein sequence ID" value="MBA8947127.1"/>
    <property type="molecule type" value="Genomic_DNA"/>
</dbReference>
<keyword evidence="2" id="KW-0285">Flavoprotein</keyword>
<dbReference type="Gene3D" id="3.40.30.120">
    <property type="match status" value="1"/>
</dbReference>
<dbReference type="PROSITE" id="PS51257">
    <property type="entry name" value="PROKAR_LIPOPROTEIN"/>
    <property type="match status" value="1"/>
</dbReference>
<comment type="cofactor">
    <cofactor evidence="1">
        <name>FAD</name>
        <dbReference type="ChEBI" id="CHEBI:57692"/>
    </cofactor>
</comment>
<dbReference type="Pfam" id="PF21274">
    <property type="entry name" value="Rng_hyd_C"/>
    <property type="match status" value="1"/>
</dbReference>
<keyword evidence="3" id="KW-0274">FAD</keyword>
<dbReference type="InterPro" id="IPR002938">
    <property type="entry name" value="FAD-bd"/>
</dbReference>
<dbReference type="InterPro" id="IPR050641">
    <property type="entry name" value="RIFMO-like"/>
</dbReference>
<dbReference type="Proteomes" id="UP000530412">
    <property type="component" value="Unassembled WGS sequence"/>
</dbReference>
<dbReference type="PRINTS" id="PR00420">
    <property type="entry name" value="RNGMNOXGNASE"/>
</dbReference>
<reference evidence="5 6" key="1">
    <citation type="submission" date="2020-08" db="EMBL/GenBank/DDBJ databases">
        <title>Genomic Encyclopedia of Type Strains, Phase III (KMG-III): the genomes of soil and plant-associated and newly described type strains.</title>
        <authorList>
            <person name="Whitman W."/>
        </authorList>
    </citation>
    <scope>NUCLEOTIDE SEQUENCE [LARGE SCALE GENOMIC DNA]</scope>
    <source>
        <strain evidence="5 6">CECT 3271</strain>
    </source>
</reference>
<gene>
    <name evidence="5" type="ORF">FHS33_005586</name>
</gene>
<evidence type="ECO:0000313" key="6">
    <source>
        <dbReference type="Proteomes" id="UP000530412"/>
    </source>
</evidence>
<dbReference type="InterPro" id="IPR036188">
    <property type="entry name" value="FAD/NAD-bd_sf"/>
</dbReference>
<dbReference type="GO" id="GO:0008688">
    <property type="term" value="F:3-(3-hydroxyphenyl)propionate hydroxylase activity"/>
    <property type="evidence" value="ECO:0007669"/>
    <property type="project" value="UniProtKB-EC"/>
</dbReference>
<dbReference type="SUPFAM" id="SSF51905">
    <property type="entry name" value="FAD/NAD(P)-binding domain"/>
    <property type="match status" value="1"/>
</dbReference>
<accession>A0AA40SIH0</accession>
<dbReference type="PANTHER" id="PTHR43004:SF19">
    <property type="entry name" value="BINDING MONOOXYGENASE, PUTATIVE (JCVI)-RELATED"/>
    <property type="match status" value="1"/>
</dbReference>
<dbReference type="Gene3D" id="3.30.70.2450">
    <property type="match status" value="1"/>
</dbReference>
<evidence type="ECO:0000256" key="3">
    <source>
        <dbReference type="ARBA" id="ARBA00022827"/>
    </source>
</evidence>
<name>A0AA40SIH0_9ACTN</name>
<dbReference type="AlphaFoldDB" id="A0AA40SIH0"/>
<organism evidence="5 6">
    <name type="scientific">Streptomyces calvus</name>
    <dbReference type="NCBI Taxonomy" id="67282"/>
    <lineage>
        <taxon>Bacteria</taxon>
        <taxon>Bacillati</taxon>
        <taxon>Actinomycetota</taxon>
        <taxon>Actinomycetes</taxon>
        <taxon>Kitasatosporales</taxon>
        <taxon>Streptomycetaceae</taxon>
        <taxon>Streptomyces</taxon>
    </lineage>
</organism>
<evidence type="ECO:0000256" key="1">
    <source>
        <dbReference type="ARBA" id="ARBA00001974"/>
    </source>
</evidence>
<feature type="domain" description="FAD-binding" evidence="4">
    <location>
        <begin position="7"/>
        <end position="336"/>
    </location>
</feature>
<dbReference type="Gene3D" id="3.50.50.60">
    <property type="entry name" value="FAD/NAD(P)-binding domain"/>
    <property type="match status" value="1"/>
</dbReference>
<protein>
    <submittedName>
        <fullName evidence="5">3-(3-hydroxy-phenyl)propionate hydroxylase</fullName>
        <ecNumber evidence="5">1.14.13.127</ecNumber>
    </submittedName>
</protein>
<dbReference type="GO" id="GO:0071949">
    <property type="term" value="F:FAD binding"/>
    <property type="evidence" value="ECO:0007669"/>
    <property type="project" value="InterPro"/>
</dbReference>
<keyword evidence="5" id="KW-0560">Oxidoreductase</keyword>
<dbReference type="RefSeq" id="WP_220450325.1">
    <property type="nucleotide sequence ID" value="NZ_BMSU01000002.1"/>
</dbReference>
<comment type="caution">
    <text evidence="5">The sequence shown here is derived from an EMBL/GenBank/DDBJ whole genome shotgun (WGS) entry which is preliminary data.</text>
</comment>
<evidence type="ECO:0000259" key="4">
    <source>
        <dbReference type="Pfam" id="PF01494"/>
    </source>
</evidence>
<dbReference type="Pfam" id="PF01494">
    <property type="entry name" value="FAD_binding_3"/>
    <property type="match status" value="1"/>
</dbReference>
<evidence type="ECO:0000313" key="5">
    <source>
        <dbReference type="EMBL" id="MBA8947127.1"/>
    </source>
</evidence>
<dbReference type="EC" id="1.14.13.127" evidence="5"/>